<keyword evidence="5" id="KW-0812">Transmembrane</keyword>
<keyword evidence="7" id="KW-0406">Ion transport</keyword>
<name>A0A0Q0Q375_VIBMT</name>
<evidence type="ECO:0000256" key="7">
    <source>
        <dbReference type="ARBA" id="ARBA00023065"/>
    </source>
</evidence>
<proteinExistence type="predicted"/>
<evidence type="ECO:0000313" key="13">
    <source>
        <dbReference type="EMBL" id="KQA99622.1"/>
    </source>
</evidence>
<dbReference type="EMBL" id="LBGP01000018">
    <property type="protein sequence ID" value="KQA99622.1"/>
    <property type="molecule type" value="Genomic_DNA"/>
</dbReference>
<reference evidence="13 14" key="1">
    <citation type="journal article" date="2015" name="Genome Biol. Evol.">
        <title>The Dynamics of Genetic Interactions between Vibrio metoecus and Vibrio cholerae, Two Close Relatives Co-Occurring in the Environment.</title>
        <authorList>
            <person name="Orata F.D."/>
            <person name="Kirchberger P.C."/>
            <person name="Meheust R."/>
            <person name="Barlow E.J."/>
            <person name="Tarr C.L."/>
            <person name="Boucher Y."/>
        </authorList>
    </citation>
    <scope>NUCLEOTIDE SEQUENCE [LARGE SCALE GENOMIC DNA]</scope>
    <source>
        <strain evidence="13 14">YB5B04</strain>
    </source>
</reference>
<keyword evidence="10" id="KW-0998">Cell outer membrane</keyword>
<dbReference type="SUPFAM" id="SSF56935">
    <property type="entry name" value="Porins"/>
    <property type="match status" value="1"/>
</dbReference>
<dbReference type="InterPro" id="IPR033900">
    <property type="entry name" value="Gram_neg_porin_domain"/>
</dbReference>
<keyword evidence="9" id="KW-0472">Membrane</keyword>
<dbReference type="AlphaFoldDB" id="A0A0Q0Q375"/>
<feature type="chain" id="PRO_5006183115" evidence="11">
    <location>
        <begin position="20"/>
        <end position="351"/>
    </location>
</feature>
<evidence type="ECO:0000256" key="4">
    <source>
        <dbReference type="ARBA" id="ARBA00022452"/>
    </source>
</evidence>
<evidence type="ECO:0000256" key="6">
    <source>
        <dbReference type="ARBA" id="ARBA00022729"/>
    </source>
</evidence>
<evidence type="ECO:0000256" key="9">
    <source>
        <dbReference type="ARBA" id="ARBA00023136"/>
    </source>
</evidence>
<dbReference type="PANTHER" id="PTHR34501:SF9">
    <property type="entry name" value="MAJOR OUTER MEMBRANE PROTEIN P.IA"/>
    <property type="match status" value="1"/>
</dbReference>
<feature type="signal peptide" evidence="11">
    <location>
        <begin position="1"/>
        <end position="19"/>
    </location>
</feature>
<organism evidence="13 14">
    <name type="scientific">Vibrio metoecus</name>
    <dbReference type="NCBI Taxonomy" id="1481663"/>
    <lineage>
        <taxon>Bacteria</taxon>
        <taxon>Pseudomonadati</taxon>
        <taxon>Pseudomonadota</taxon>
        <taxon>Gammaproteobacteria</taxon>
        <taxon>Vibrionales</taxon>
        <taxon>Vibrionaceae</taxon>
        <taxon>Vibrio</taxon>
    </lineage>
</organism>
<dbReference type="OrthoDB" id="5858071at2"/>
<keyword evidence="4" id="KW-1134">Transmembrane beta strand</keyword>
<evidence type="ECO:0000313" key="14">
    <source>
        <dbReference type="Proteomes" id="UP000050491"/>
    </source>
</evidence>
<dbReference type="GO" id="GO:0015288">
    <property type="term" value="F:porin activity"/>
    <property type="evidence" value="ECO:0007669"/>
    <property type="project" value="UniProtKB-KW"/>
</dbReference>
<dbReference type="Proteomes" id="UP000050491">
    <property type="component" value="Unassembled WGS sequence"/>
</dbReference>
<accession>A0A0Q0Q375</accession>
<dbReference type="RefSeq" id="WP_055034669.1">
    <property type="nucleotide sequence ID" value="NZ_LBGP01000018.1"/>
</dbReference>
<evidence type="ECO:0000256" key="8">
    <source>
        <dbReference type="ARBA" id="ARBA00023114"/>
    </source>
</evidence>
<dbReference type="GO" id="GO:0006811">
    <property type="term" value="P:monoatomic ion transport"/>
    <property type="evidence" value="ECO:0007669"/>
    <property type="project" value="UniProtKB-KW"/>
</dbReference>
<keyword evidence="8" id="KW-0626">Porin</keyword>
<evidence type="ECO:0000256" key="11">
    <source>
        <dbReference type="SAM" id="SignalP"/>
    </source>
</evidence>
<comment type="subcellular location">
    <subcellularLocation>
        <location evidence="1">Cell outer membrane</location>
        <topology evidence="1">Multi-pass membrane protein</topology>
    </subcellularLocation>
</comment>
<evidence type="ECO:0000259" key="12">
    <source>
        <dbReference type="Pfam" id="PF13609"/>
    </source>
</evidence>
<evidence type="ECO:0000256" key="2">
    <source>
        <dbReference type="ARBA" id="ARBA00011233"/>
    </source>
</evidence>
<evidence type="ECO:0000256" key="10">
    <source>
        <dbReference type="ARBA" id="ARBA00023237"/>
    </source>
</evidence>
<dbReference type="PANTHER" id="PTHR34501">
    <property type="entry name" value="PROTEIN YDDL-RELATED"/>
    <property type="match status" value="1"/>
</dbReference>
<keyword evidence="3" id="KW-0813">Transport</keyword>
<dbReference type="InterPro" id="IPR023614">
    <property type="entry name" value="Porin_dom_sf"/>
</dbReference>
<comment type="subunit">
    <text evidence="2">Homotrimer.</text>
</comment>
<protein>
    <submittedName>
        <fullName evidence="13">Porin</fullName>
    </submittedName>
</protein>
<evidence type="ECO:0000256" key="1">
    <source>
        <dbReference type="ARBA" id="ARBA00004571"/>
    </source>
</evidence>
<dbReference type="GO" id="GO:0046930">
    <property type="term" value="C:pore complex"/>
    <property type="evidence" value="ECO:0007669"/>
    <property type="project" value="UniProtKB-KW"/>
</dbReference>
<dbReference type="GO" id="GO:0009279">
    <property type="term" value="C:cell outer membrane"/>
    <property type="evidence" value="ECO:0007669"/>
    <property type="project" value="UniProtKB-SubCell"/>
</dbReference>
<dbReference type="InterPro" id="IPR050298">
    <property type="entry name" value="Gram-neg_bact_OMP"/>
</dbReference>
<dbReference type="PATRIC" id="fig|1481663.12.peg.1310"/>
<evidence type="ECO:0000256" key="3">
    <source>
        <dbReference type="ARBA" id="ARBA00022448"/>
    </source>
</evidence>
<sequence>MKKTLLALAVLAAASSVNAAEIYSSENTSVALKGEIDAYAIQAEKTVVNAVTDVATKTKESADFSAWGKIQLDASHKLDNGLDTFGSFEIEGDGHDGAKFDDLYVGVKGEMWGVAVGETGDFAESFDAIQKTDIANEGNYIGLDRPYESATDGLALKLTPAGGLTLVADVYTNTDDKLDNSYGLSANYAIDMFSIGASYNSSEVAEGYDASSYGVSASVDVAGFFFAATYLSAEGLSSFGAVDVKSYGIKTADKVVGALEGDVWNFAASYQIDALRLYTTYAYGDFDKYVDFTNVAVKESVNAKVDDLVVGVDYAVSKNVLLLAEYEVAKGKKDFADNKYQDITLGVYYKF</sequence>
<comment type="caution">
    <text evidence="13">The sequence shown here is derived from an EMBL/GenBank/DDBJ whole genome shotgun (WGS) entry which is preliminary data.</text>
</comment>
<gene>
    <name evidence="13" type="ORF">XV92_12585</name>
</gene>
<feature type="domain" description="Porin" evidence="12">
    <location>
        <begin position="7"/>
        <end position="332"/>
    </location>
</feature>
<dbReference type="Pfam" id="PF13609">
    <property type="entry name" value="Porin_4"/>
    <property type="match status" value="1"/>
</dbReference>
<evidence type="ECO:0000256" key="5">
    <source>
        <dbReference type="ARBA" id="ARBA00022692"/>
    </source>
</evidence>
<keyword evidence="6 11" id="KW-0732">Signal</keyword>
<dbReference type="Gene3D" id="2.40.160.10">
    <property type="entry name" value="Porin"/>
    <property type="match status" value="1"/>
</dbReference>